<evidence type="ECO:0000313" key="1">
    <source>
        <dbReference type="EMBL" id="EXX50752.1"/>
    </source>
</evidence>
<dbReference type="OrthoDB" id="2443707at2759"/>
<protein>
    <recommendedName>
        <fullName evidence="3">Protein far1-related sequence 5-like</fullName>
    </recommendedName>
</protein>
<dbReference type="PANTHER" id="PTHR31669">
    <property type="entry name" value="PROTEIN FAR1-RELATED SEQUENCE 10-RELATED"/>
    <property type="match status" value="1"/>
</dbReference>
<dbReference type="EMBL" id="JEMT01029800">
    <property type="protein sequence ID" value="EXX50752.1"/>
    <property type="molecule type" value="Genomic_DNA"/>
</dbReference>
<gene>
    <name evidence="1" type="ORF">RirG_267790</name>
</gene>
<evidence type="ECO:0000313" key="2">
    <source>
        <dbReference type="Proteomes" id="UP000022910"/>
    </source>
</evidence>
<sequence>MYLSYYGDVKKKARCKLHGDMVKNFIGDFYHMRNSYTQTQFDLRFNDILSKYEPYRSYLENKLYPSRNSWARYSIAKVFTAGAKSTQRVESINGVLKKHLDRGTLLKDLVKVVESELKKELQYIRIKDYYGLNPSVGLPSTFNTIFKEIDNILQAHLSLIPLSLQRTQMK</sequence>
<dbReference type="GO" id="GO:0006355">
    <property type="term" value="P:regulation of DNA-templated transcription"/>
    <property type="evidence" value="ECO:0007669"/>
    <property type="project" value="InterPro"/>
</dbReference>
<dbReference type="AlphaFoldDB" id="A0A015I1C4"/>
<comment type="caution">
    <text evidence="1">The sequence shown here is derived from an EMBL/GenBank/DDBJ whole genome shotgun (WGS) entry which is preliminary data.</text>
</comment>
<reference evidence="1 2" key="1">
    <citation type="submission" date="2014-02" db="EMBL/GenBank/DDBJ databases">
        <title>Single nucleus genome sequencing reveals high similarity among nuclei of an endomycorrhizal fungus.</title>
        <authorList>
            <person name="Lin K."/>
            <person name="Geurts R."/>
            <person name="Zhang Z."/>
            <person name="Limpens E."/>
            <person name="Saunders D.G."/>
            <person name="Mu D."/>
            <person name="Pang E."/>
            <person name="Cao H."/>
            <person name="Cha H."/>
            <person name="Lin T."/>
            <person name="Zhou Q."/>
            <person name="Shang Y."/>
            <person name="Li Y."/>
            <person name="Ivanov S."/>
            <person name="Sharma T."/>
            <person name="Velzen R.V."/>
            <person name="Ruijter N.D."/>
            <person name="Aanen D.K."/>
            <person name="Win J."/>
            <person name="Kamoun S."/>
            <person name="Bisseling T."/>
            <person name="Huang S."/>
        </authorList>
    </citation>
    <scope>NUCLEOTIDE SEQUENCE [LARGE SCALE GENOMIC DNA]</scope>
    <source>
        <strain evidence="2">DAOM197198w</strain>
    </source>
</reference>
<dbReference type="HOGENOM" id="CLU_148195_0_0_1"/>
<dbReference type="Proteomes" id="UP000022910">
    <property type="component" value="Unassembled WGS sequence"/>
</dbReference>
<keyword evidence="2" id="KW-1185">Reference proteome</keyword>
<name>A0A015I1C4_RHIIW</name>
<evidence type="ECO:0008006" key="3">
    <source>
        <dbReference type="Google" id="ProtNLM"/>
    </source>
</evidence>
<accession>A0A015I1C4</accession>
<organism evidence="1 2">
    <name type="scientific">Rhizophagus irregularis (strain DAOM 197198w)</name>
    <name type="common">Glomus intraradices</name>
    <dbReference type="NCBI Taxonomy" id="1432141"/>
    <lineage>
        <taxon>Eukaryota</taxon>
        <taxon>Fungi</taxon>
        <taxon>Fungi incertae sedis</taxon>
        <taxon>Mucoromycota</taxon>
        <taxon>Glomeromycotina</taxon>
        <taxon>Glomeromycetes</taxon>
        <taxon>Glomerales</taxon>
        <taxon>Glomeraceae</taxon>
        <taxon>Rhizophagus</taxon>
    </lineage>
</organism>
<proteinExistence type="predicted"/>
<dbReference type="PANTHER" id="PTHR31669:SF251">
    <property type="entry name" value="PROTEIN FAR1-RELATED SEQUENCE"/>
    <property type="match status" value="1"/>
</dbReference>
<dbReference type="InterPro" id="IPR031052">
    <property type="entry name" value="FHY3/FAR1"/>
</dbReference>